<dbReference type="EMBL" id="MU274905">
    <property type="protein sequence ID" value="KAI0091414.1"/>
    <property type="molecule type" value="Genomic_DNA"/>
</dbReference>
<accession>A0ACB8UAZ9</accession>
<proteinExistence type="predicted"/>
<evidence type="ECO:0000313" key="1">
    <source>
        <dbReference type="EMBL" id="KAI0091414.1"/>
    </source>
</evidence>
<dbReference type="Proteomes" id="UP001055072">
    <property type="component" value="Unassembled WGS sequence"/>
</dbReference>
<organism evidence="1 2">
    <name type="scientific">Irpex rosettiformis</name>
    <dbReference type="NCBI Taxonomy" id="378272"/>
    <lineage>
        <taxon>Eukaryota</taxon>
        <taxon>Fungi</taxon>
        <taxon>Dikarya</taxon>
        <taxon>Basidiomycota</taxon>
        <taxon>Agaricomycotina</taxon>
        <taxon>Agaricomycetes</taxon>
        <taxon>Polyporales</taxon>
        <taxon>Irpicaceae</taxon>
        <taxon>Irpex</taxon>
    </lineage>
</organism>
<reference evidence="1" key="1">
    <citation type="journal article" date="2021" name="Environ. Microbiol.">
        <title>Gene family expansions and transcriptome signatures uncover fungal adaptations to wood decay.</title>
        <authorList>
            <person name="Hage H."/>
            <person name="Miyauchi S."/>
            <person name="Viragh M."/>
            <person name="Drula E."/>
            <person name="Min B."/>
            <person name="Chaduli D."/>
            <person name="Navarro D."/>
            <person name="Favel A."/>
            <person name="Norest M."/>
            <person name="Lesage-Meessen L."/>
            <person name="Balint B."/>
            <person name="Merenyi Z."/>
            <person name="de Eugenio L."/>
            <person name="Morin E."/>
            <person name="Martinez A.T."/>
            <person name="Baldrian P."/>
            <person name="Stursova M."/>
            <person name="Martinez M.J."/>
            <person name="Novotny C."/>
            <person name="Magnuson J.K."/>
            <person name="Spatafora J.W."/>
            <person name="Maurice S."/>
            <person name="Pangilinan J."/>
            <person name="Andreopoulos W."/>
            <person name="LaButti K."/>
            <person name="Hundley H."/>
            <person name="Na H."/>
            <person name="Kuo A."/>
            <person name="Barry K."/>
            <person name="Lipzen A."/>
            <person name="Henrissat B."/>
            <person name="Riley R."/>
            <person name="Ahrendt S."/>
            <person name="Nagy L.G."/>
            <person name="Grigoriev I.V."/>
            <person name="Martin F."/>
            <person name="Rosso M.N."/>
        </authorList>
    </citation>
    <scope>NUCLEOTIDE SEQUENCE</scope>
    <source>
        <strain evidence="1">CBS 384.51</strain>
    </source>
</reference>
<gene>
    <name evidence="1" type="ORF">BDY19DRAFT_930331</name>
</gene>
<protein>
    <submittedName>
        <fullName evidence="1">Uncharacterized protein</fullName>
    </submittedName>
</protein>
<name>A0ACB8UAZ9_9APHY</name>
<keyword evidence="2" id="KW-1185">Reference proteome</keyword>
<comment type="caution">
    <text evidence="1">The sequence shown here is derived from an EMBL/GenBank/DDBJ whole genome shotgun (WGS) entry which is preliminary data.</text>
</comment>
<evidence type="ECO:0000313" key="2">
    <source>
        <dbReference type="Proteomes" id="UP001055072"/>
    </source>
</evidence>
<sequence length="569" mass="64368">MSSSALSSAREQKRLELENRISEYSQKIIETKRDINRLLLPVVLPPELLIKVFRYVAHNSIIGLTSSWLESCTHVCHRWREAALDAPELWCTIVLGNTSTLDGTREMLARSQQMPLVVRSHPRYTPLEENPILHNEALDYVLRELPRIVVLDVSVSAYSMPSQGYPEDALLMKELMFYSPNGIMQPTASGNQQLLSHLLEANMPGLTSLEFHLPCMEWKHGVLRPALTHLTLSGTEKNPYFMIDDVLAILDSLPLLETLELRWALPISASPDPDTPFISLPNLRELTICDTAESCAELLRQISLSPAIKIKLDCTYRTLQSVNDVLRIIRLTGANLRRRNGVGENFASAILPTIRTFTLCGIVTLDATQLRAWTTYHTIDELYNRIRQHSETQFPDPLIDIILRHGGRRHFPALHLVHAIPVEDIKSAVLHPSHEKTYQEHEALIHLLSNMPSLRELGIGSFAHYCIHDVLIHSDRELQRDQIHEGFILPNLSVLALSMVGIPPVYDGVDFLEDLENMFGIRNDIGGARKLEKLILRACQQVADSDLKVFRPFANTVIREQASEDTDSM</sequence>